<gene>
    <name evidence="2" type="ORF">ORPV_535</name>
</gene>
<dbReference type="GeneID" id="35382334"/>
<dbReference type="SUPFAM" id="SSF81383">
    <property type="entry name" value="F-box domain"/>
    <property type="match status" value="1"/>
</dbReference>
<accession>A0A2I2L4P7</accession>
<evidence type="ECO:0000313" key="2">
    <source>
        <dbReference type="EMBL" id="SNW62439.1"/>
    </source>
</evidence>
<dbReference type="InterPro" id="IPR036047">
    <property type="entry name" value="F-box-like_dom_sf"/>
</dbReference>
<dbReference type="KEGG" id="vg:35382334"/>
<protein>
    <submittedName>
        <fullName evidence="2">F-box domain-containing protein</fullName>
    </submittedName>
</protein>
<dbReference type="Pfam" id="PF00646">
    <property type="entry name" value="F-box"/>
    <property type="match status" value="1"/>
</dbReference>
<dbReference type="Proteomes" id="UP000236316">
    <property type="component" value="Segment"/>
</dbReference>
<sequence>MEIILNDIIVNEILTRLTSYELLNFAICNKHFNTICNKFWRSLVINKSSIHNKNIDWKEEYKKLYIKFIPIVYNGDIIKISVLDYYDTLSLNFIHRDIYNFIKRSTNYCIILLSGLHVVSVYNRTNLLFNYNITKNIDRILLIDDNEVMDTLLYMNNYICKYKLNDIVINGIFSWLSTPPIYGVVDEGILRIVKRHENIKPNNRLLGIPIYSKYNIIPWYQYDISSLISIFNILYSDTKIGDIKDKNTIRDMIYNRLYDIGHLITLY</sequence>
<evidence type="ECO:0000259" key="1">
    <source>
        <dbReference type="Pfam" id="PF00646"/>
    </source>
</evidence>
<dbReference type="InterPro" id="IPR001810">
    <property type="entry name" value="F-box_dom"/>
</dbReference>
<name>A0A2I2L4P7_9VIRU</name>
<organism evidence="2">
    <name type="scientific">Orpheovirus IHUMI-LCC2</name>
    <dbReference type="NCBI Taxonomy" id="2023057"/>
    <lineage>
        <taxon>Viruses</taxon>
        <taxon>Varidnaviria</taxon>
        <taxon>Bamfordvirae</taxon>
        <taxon>Nucleocytoviricota</taxon>
        <taxon>Megaviricetes</taxon>
        <taxon>Pimascovirales</taxon>
        <taxon>Ocovirineae</taxon>
        <taxon>Orpheoviridae</taxon>
        <taxon>Alphaorpheovirus</taxon>
        <taxon>Alphaorpheovirus massiliense</taxon>
    </lineage>
</organism>
<keyword evidence="3" id="KW-1185">Reference proteome</keyword>
<dbReference type="RefSeq" id="YP_009448741.1">
    <property type="nucleotide sequence ID" value="NC_036594.1"/>
</dbReference>
<dbReference type="EMBL" id="LT906555">
    <property type="protein sequence ID" value="SNW62439.1"/>
    <property type="molecule type" value="Genomic_DNA"/>
</dbReference>
<feature type="domain" description="F-box" evidence="1">
    <location>
        <begin position="5"/>
        <end position="39"/>
    </location>
</feature>
<evidence type="ECO:0000313" key="3">
    <source>
        <dbReference type="Proteomes" id="UP000236316"/>
    </source>
</evidence>
<reference evidence="2" key="1">
    <citation type="submission" date="2017-08" db="EMBL/GenBank/DDBJ databases">
        <authorList>
            <consortium name="Urmite Genomes"/>
        </authorList>
    </citation>
    <scope>NUCLEOTIDE SEQUENCE [LARGE SCALE GENOMIC DNA]</scope>
    <source>
        <strain evidence="2">IHUMI-LCC2</strain>
    </source>
</reference>
<proteinExistence type="predicted"/>